<feature type="transmembrane region" description="Helical" evidence="6">
    <location>
        <begin position="38"/>
        <end position="57"/>
    </location>
</feature>
<dbReference type="InterPro" id="IPR005538">
    <property type="entry name" value="LrgA/CidA"/>
</dbReference>
<evidence type="ECO:0000313" key="7">
    <source>
        <dbReference type="EMBL" id="KKI52181.1"/>
    </source>
</evidence>
<dbReference type="Proteomes" id="UP000034076">
    <property type="component" value="Unassembled WGS sequence"/>
</dbReference>
<keyword evidence="5 6" id="KW-0472">Membrane</keyword>
<accession>A0A0M2NMG7</accession>
<keyword evidence="2" id="KW-1003">Cell membrane</keyword>
<evidence type="ECO:0000256" key="1">
    <source>
        <dbReference type="ARBA" id="ARBA00004651"/>
    </source>
</evidence>
<reference evidence="7 8" key="1">
    <citation type="submission" date="2015-04" db="EMBL/GenBank/DDBJ databases">
        <title>Draft genome sequence of bacteremic isolate Catabacter hongkongensis type strain HKU16T.</title>
        <authorList>
            <person name="Lau S.K."/>
            <person name="Teng J.L."/>
            <person name="Huang Y."/>
            <person name="Curreem S.O."/>
            <person name="Tsui S.K."/>
            <person name="Woo P.C."/>
        </authorList>
    </citation>
    <scope>NUCLEOTIDE SEQUENCE [LARGE SCALE GENOMIC DNA]</scope>
    <source>
        <strain evidence="7 8">HKU16</strain>
    </source>
</reference>
<keyword evidence="4 6" id="KW-1133">Transmembrane helix</keyword>
<keyword evidence="8" id="KW-1185">Reference proteome</keyword>
<dbReference type="AlphaFoldDB" id="A0A0M2NMG7"/>
<evidence type="ECO:0000313" key="8">
    <source>
        <dbReference type="Proteomes" id="UP000034076"/>
    </source>
</evidence>
<dbReference type="Pfam" id="PF03788">
    <property type="entry name" value="LrgA"/>
    <property type="match status" value="1"/>
</dbReference>
<evidence type="ECO:0000256" key="3">
    <source>
        <dbReference type="ARBA" id="ARBA00022692"/>
    </source>
</evidence>
<feature type="transmembrane region" description="Helical" evidence="6">
    <location>
        <begin position="12"/>
        <end position="32"/>
    </location>
</feature>
<dbReference type="GO" id="GO:0005886">
    <property type="term" value="C:plasma membrane"/>
    <property type="evidence" value="ECO:0007669"/>
    <property type="project" value="UniProtKB-SubCell"/>
</dbReference>
<evidence type="ECO:0000256" key="5">
    <source>
        <dbReference type="ARBA" id="ARBA00023136"/>
    </source>
</evidence>
<dbReference type="PANTHER" id="PTHR33931:SF2">
    <property type="entry name" value="HOLIN-LIKE PROTEIN CIDA"/>
    <property type="match status" value="1"/>
</dbReference>
<evidence type="ECO:0000256" key="6">
    <source>
        <dbReference type="SAM" id="Phobius"/>
    </source>
</evidence>
<evidence type="ECO:0000256" key="2">
    <source>
        <dbReference type="ARBA" id="ARBA00022475"/>
    </source>
</evidence>
<feature type="transmembrane region" description="Helical" evidence="6">
    <location>
        <begin position="69"/>
        <end position="88"/>
    </location>
</feature>
<feature type="transmembrane region" description="Helical" evidence="6">
    <location>
        <begin position="94"/>
        <end position="117"/>
    </location>
</feature>
<proteinExistence type="predicted"/>
<dbReference type="EMBL" id="LAYJ01000033">
    <property type="protein sequence ID" value="KKI52181.1"/>
    <property type="molecule type" value="Genomic_DNA"/>
</dbReference>
<comment type="caution">
    <text evidence="7">The sequence shown here is derived from an EMBL/GenBank/DDBJ whole genome shotgun (WGS) entry which is preliminary data.</text>
</comment>
<dbReference type="PATRIC" id="fig|270498.16.peg.2897"/>
<dbReference type="PANTHER" id="PTHR33931">
    <property type="entry name" value="HOLIN-LIKE PROTEIN CIDA-RELATED"/>
    <property type="match status" value="1"/>
</dbReference>
<organism evidence="7 8">
    <name type="scientific">Christensenella hongkongensis</name>
    <dbReference type="NCBI Taxonomy" id="270498"/>
    <lineage>
        <taxon>Bacteria</taxon>
        <taxon>Bacillati</taxon>
        <taxon>Bacillota</taxon>
        <taxon>Clostridia</taxon>
        <taxon>Christensenellales</taxon>
        <taxon>Christensenellaceae</taxon>
        <taxon>Christensenella</taxon>
    </lineage>
</organism>
<evidence type="ECO:0000256" key="4">
    <source>
        <dbReference type="ARBA" id="ARBA00022989"/>
    </source>
</evidence>
<gene>
    <name evidence="7" type="ORF">CHK_0289</name>
</gene>
<sequence length="134" mass="15600">MYEIFCRMERTVMKYLFQAGIVFGVCLLGELLSKVIPIPTSVLSMVLLFVLLLLKWIKPRHIEHFGDFLLKNMAFFFIPAGVAIMEQFDLLKNYLVPFLLICFITTIITFLVTVYTVKGVMAIQKKVKEKYKHE</sequence>
<comment type="subcellular location">
    <subcellularLocation>
        <location evidence="1">Cell membrane</location>
        <topology evidence="1">Multi-pass membrane protein</topology>
    </subcellularLocation>
</comment>
<name>A0A0M2NMG7_9FIRM</name>
<dbReference type="STRING" id="270498.CHK_0289"/>
<keyword evidence="3 6" id="KW-0812">Transmembrane</keyword>
<protein>
    <submittedName>
        <fullName evidence="7">Antiholin-like protein LrgA</fullName>
    </submittedName>
</protein>